<dbReference type="RefSeq" id="WP_282704681.1">
    <property type="nucleotide sequence ID" value="NZ_JAAGKO020000029.1"/>
</dbReference>
<name>A0ABT6W2J3_9ACTN</name>
<organism evidence="3 4">
    <name type="scientific">Streptantibioticus silvisoli</name>
    <dbReference type="NCBI Taxonomy" id="2705255"/>
    <lineage>
        <taxon>Bacteria</taxon>
        <taxon>Bacillati</taxon>
        <taxon>Actinomycetota</taxon>
        <taxon>Actinomycetes</taxon>
        <taxon>Kitasatosporales</taxon>
        <taxon>Streptomycetaceae</taxon>
        <taxon>Streptantibioticus</taxon>
    </lineage>
</organism>
<reference evidence="3 4" key="1">
    <citation type="submission" date="2023-05" db="EMBL/GenBank/DDBJ databases">
        <title>Streptantibioticus silvisoli sp. nov., acidotolerant actinomycetes 1 from pine litter.</title>
        <authorList>
            <person name="Swiecimska M."/>
            <person name="Golinska P."/>
            <person name="Sangal V."/>
            <person name="Wachnowicz B."/>
            <person name="Goodfellow M."/>
        </authorList>
    </citation>
    <scope>NUCLEOTIDE SEQUENCE [LARGE SCALE GENOMIC DNA]</scope>
    <source>
        <strain evidence="3 4">SL54</strain>
    </source>
</reference>
<feature type="transmembrane region" description="Helical" evidence="1">
    <location>
        <begin position="665"/>
        <end position="688"/>
    </location>
</feature>
<keyword evidence="1" id="KW-0472">Membrane</keyword>
<evidence type="ECO:0000313" key="4">
    <source>
        <dbReference type="Proteomes" id="UP001156398"/>
    </source>
</evidence>
<accession>A0ABT6W2J3</accession>
<feature type="transmembrane region" description="Helical" evidence="1">
    <location>
        <begin position="622"/>
        <end position="644"/>
    </location>
</feature>
<protein>
    <submittedName>
        <fullName evidence="3">NACHT domain-containing protein</fullName>
    </submittedName>
</protein>
<dbReference type="Gene3D" id="3.40.50.300">
    <property type="entry name" value="P-loop containing nucleotide triphosphate hydrolases"/>
    <property type="match status" value="1"/>
</dbReference>
<keyword evidence="1" id="KW-1133">Transmembrane helix</keyword>
<feature type="transmembrane region" description="Helical" evidence="1">
    <location>
        <begin position="694"/>
        <end position="717"/>
    </location>
</feature>
<dbReference type="PROSITE" id="PS50837">
    <property type="entry name" value="NACHT"/>
    <property type="match status" value="1"/>
</dbReference>
<feature type="domain" description="NACHT" evidence="2">
    <location>
        <begin position="149"/>
        <end position="276"/>
    </location>
</feature>
<proteinExistence type="predicted"/>
<feature type="transmembrane region" description="Helical" evidence="1">
    <location>
        <begin position="590"/>
        <end position="616"/>
    </location>
</feature>
<dbReference type="Proteomes" id="UP001156398">
    <property type="component" value="Unassembled WGS sequence"/>
</dbReference>
<feature type="transmembrane region" description="Helical" evidence="1">
    <location>
        <begin position="521"/>
        <end position="544"/>
    </location>
</feature>
<dbReference type="EMBL" id="JAAGKO020000029">
    <property type="protein sequence ID" value="MDI5964965.1"/>
    <property type="molecule type" value="Genomic_DNA"/>
</dbReference>
<keyword evidence="1" id="KW-0812">Transmembrane</keyword>
<evidence type="ECO:0000313" key="3">
    <source>
        <dbReference type="EMBL" id="MDI5964965.1"/>
    </source>
</evidence>
<dbReference type="Pfam" id="PF05729">
    <property type="entry name" value="NACHT"/>
    <property type="match status" value="1"/>
</dbReference>
<gene>
    <name evidence="3" type="ORF">POF43_019935</name>
</gene>
<evidence type="ECO:0000256" key="1">
    <source>
        <dbReference type="SAM" id="Phobius"/>
    </source>
</evidence>
<dbReference type="InterPro" id="IPR007111">
    <property type="entry name" value="NACHT_NTPase"/>
</dbReference>
<comment type="caution">
    <text evidence="3">The sequence shown here is derived from an EMBL/GenBank/DDBJ whole genome shotgun (WGS) entry which is preliminary data.</text>
</comment>
<feature type="transmembrane region" description="Helical" evidence="1">
    <location>
        <begin position="481"/>
        <end position="500"/>
    </location>
</feature>
<dbReference type="InterPro" id="IPR027417">
    <property type="entry name" value="P-loop_NTPase"/>
</dbReference>
<evidence type="ECO:0000259" key="2">
    <source>
        <dbReference type="PROSITE" id="PS50837"/>
    </source>
</evidence>
<dbReference type="SUPFAM" id="SSF52540">
    <property type="entry name" value="P-loop containing nucleoside triphosphate hydrolases"/>
    <property type="match status" value="1"/>
</dbReference>
<keyword evidence="4" id="KW-1185">Reference proteome</keyword>
<sequence length="779" mass="82385">MRYLLLVVLGIGGALALARRFELGTAATAVALLPSLAPAYLGWAAFRDDRAESAVVDLDAVADQLARAVQKQWDNEAEIRRVNDPYPLPVAWRAADADLVEPWHALADLARAWPGGPPGDPARWPADATGLAGEDAQIGEVFSQRLPTRRLVVLGEPGAGKTVLLIRLLQDLIERRTGGGLVPVLFSLASWDPTRQRLEKWMAEHLRRSHPGLRVLASAVTTGDEPIDLAQALLDARRVLPILDGFDELPPALHARALDALNRALPLKQPLVLASRAAEYHAVLHQPDTPVRVRLNGAAGIHLLPLTRERAAAYLRRDMGGSPSSTAARWNGVTALLGTDAPLARTLSTPLGLFLARTIYNPRPRPDALRNPAPHPDELCDATAFPTRDAINAHLFNAFIPAAYSSASQYPLRWNARQAHRAFVFLARHLQTDCGGSTDMAWWELDRVFPSYTRPLAFGLPVGLAVGLSIGLSVGLVAGPVAGLTCGLMGGLVGGLTGALRPRLQQSGALSIHLRIPSRSPAFTLAVGFVGALVVGLAVALSIGLVSGPVVVPVVVLTFGLVAGLAFGLRLRLEQSSAPSVRLRLSFRSLAVGLVAGLVAGVVAGLAAGMLGALAGGPHSELVFGLAFGLAGGLTGGLAGGPMTEGHDLGTTVGPAALLELDRRALLVFGLVRGLGGGLTGGLVGAFAFGLTFGLAYCLSFGLTGGLAGAAWTNFVLARVYLAARRRVPWGLMAFLDDAHQHRGVLRQVGSVYQFRHIDLQRHLAQQPWPPPHERRLTS</sequence>
<feature type="transmembrane region" description="Helical" evidence="1">
    <location>
        <begin position="550"/>
        <end position="569"/>
    </location>
</feature>